<evidence type="ECO:0000313" key="3">
    <source>
        <dbReference type="EMBL" id="KAG5923106.1"/>
    </source>
</evidence>
<feature type="region of interest" description="Disordered" evidence="1">
    <location>
        <begin position="459"/>
        <end position="479"/>
    </location>
</feature>
<feature type="region of interest" description="Disordered" evidence="1">
    <location>
        <begin position="497"/>
        <end position="530"/>
    </location>
</feature>
<comment type="caution">
    <text evidence="3">The sequence shown here is derived from an EMBL/GenBank/DDBJ whole genome shotgun (WGS) entry which is preliminary data.</text>
</comment>
<dbReference type="PANTHER" id="PTHR38694">
    <property type="entry name" value="CONSERVED EXPRESSED PROTEIN"/>
    <property type="match status" value="1"/>
</dbReference>
<evidence type="ECO:0000256" key="2">
    <source>
        <dbReference type="SAM" id="Phobius"/>
    </source>
</evidence>
<keyword evidence="2" id="KW-1133">Transmembrane helix</keyword>
<organism evidence="3 4">
    <name type="scientific">Claviceps africana</name>
    <dbReference type="NCBI Taxonomy" id="83212"/>
    <lineage>
        <taxon>Eukaryota</taxon>
        <taxon>Fungi</taxon>
        <taxon>Dikarya</taxon>
        <taxon>Ascomycota</taxon>
        <taxon>Pezizomycotina</taxon>
        <taxon>Sordariomycetes</taxon>
        <taxon>Hypocreomycetidae</taxon>
        <taxon>Hypocreales</taxon>
        <taxon>Clavicipitaceae</taxon>
        <taxon>Claviceps</taxon>
    </lineage>
</organism>
<dbReference type="EMBL" id="SRPY01000464">
    <property type="protein sequence ID" value="KAG5923106.1"/>
    <property type="molecule type" value="Genomic_DNA"/>
</dbReference>
<evidence type="ECO:0000256" key="1">
    <source>
        <dbReference type="SAM" id="MobiDB-lite"/>
    </source>
</evidence>
<accession>A0A8K0J4A6</accession>
<proteinExistence type="predicted"/>
<dbReference type="Pfam" id="PF11696">
    <property type="entry name" value="DUF3292"/>
    <property type="match status" value="1"/>
</dbReference>
<feature type="region of interest" description="Disordered" evidence="1">
    <location>
        <begin position="568"/>
        <end position="626"/>
    </location>
</feature>
<dbReference type="OrthoDB" id="1708389at2759"/>
<dbReference type="Proteomes" id="UP000811619">
    <property type="component" value="Unassembled WGS sequence"/>
</dbReference>
<evidence type="ECO:0000313" key="4">
    <source>
        <dbReference type="Proteomes" id="UP000811619"/>
    </source>
</evidence>
<name>A0A8K0J4A6_9HYPO</name>
<sequence>MSLPDNRHAGETPAAAHPAPEQQGQEPETERESCPVSPPTHSHALARENADEMDLQQPRTQAPAQQPAENQAADERDEPAAWTTDESAARTWPVLNNLTNQQLWALIRRFNRQVFAVRAVDDPDPDMDMDMDMGAVDDLFPERLRAHVERLYMTVLVGLYAAYKHVVRLRSWREKQRTLVFLVGYAVAWQAGFLMAAGTALVMVLVVCPPARTWCFPPAPPSLIDADTGGVKSPLSGQLASDSVTGAAELHPGEAVEQEAHNFMKSMTELVMTIGASQHPQGDPHETYKDDALNPSSLVEGVTDARDRSEGLPTDEEKEQGHRDADGTKRPISHAVEHYQVLPLMQKLPQLVDMWERFDNALSPISPPFPRHRHRIRLAACLLPVLLVSCCVSSRTMLRGLGFVNGVLFFGKPAIRFAMDWLDQRFPRWRRYIELRRTILRGVPTNAQLTVTILRMGEAKGCPVPPPPTREQPGSVEGHVDTSELDQIGASHDDIQEAIEPSPSPTPSTHSDNTSIPPKDAEGGKSKTVRRVVNAIKRTTRSSVKVLLKIDQARASLGQQDATNRLGALQEQPTDAQDAGPVRFPARHHGQKGHAHVAKSATTPALSWRSAAGSSSGVPSEDKEGDDTAAWTVPLCDLVALRKVGGLGWKSKAVVGGVLGWRVTDGLVLTTRDGAERHLTAVTRRDELFNRLVALGEHRWEMV</sequence>
<feature type="region of interest" description="Disordered" evidence="1">
    <location>
        <begin position="1"/>
        <end position="88"/>
    </location>
</feature>
<reference evidence="3" key="1">
    <citation type="journal article" date="2020" name="bioRxiv">
        <title>Whole genome comparisons of ergot fungi reveals the divergence and evolution of species within the genus Claviceps are the result of varying mechanisms driving genome evolution and host range expansion.</title>
        <authorList>
            <person name="Wyka S.A."/>
            <person name="Mondo S.J."/>
            <person name="Liu M."/>
            <person name="Dettman J."/>
            <person name="Nalam V."/>
            <person name="Broders K.D."/>
        </authorList>
    </citation>
    <scope>NUCLEOTIDE SEQUENCE</scope>
    <source>
        <strain evidence="3">CCC 489</strain>
    </source>
</reference>
<feature type="compositionally biased region" description="Basic and acidic residues" evidence="1">
    <location>
        <begin position="1"/>
        <end position="10"/>
    </location>
</feature>
<protein>
    <submittedName>
        <fullName evidence="3">Uncharacterized protein</fullName>
    </submittedName>
</protein>
<dbReference type="AlphaFoldDB" id="A0A8K0J4A6"/>
<dbReference type="PANTHER" id="PTHR38694:SF1">
    <property type="entry name" value="PEROXIN DOMAIN-CONTAINING PROTEIN"/>
    <property type="match status" value="1"/>
</dbReference>
<dbReference type="InterPro" id="IPR021709">
    <property type="entry name" value="DUF3292"/>
</dbReference>
<keyword evidence="4" id="KW-1185">Reference proteome</keyword>
<feature type="compositionally biased region" description="Basic and acidic residues" evidence="1">
    <location>
        <begin position="319"/>
        <end position="329"/>
    </location>
</feature>
<feature type="compositionally biased region" description="Basic residues" evidence="1">
    <location>
        <begin position="585"/>
        <end position="597"/>
    </location>
</feature>
<gene>
    <name evidence="3" type="ORF">E4U42_005053</name>
</gene>
<keyword evidence="2" id="KW-0812">Transmembrane</keyword>
<feature type="transmembrane region" description="Helical" evidence="2">
    <location>
        <begin position="151"/>
        <end position="167"/>
    </location>
</feature>
<feature type="region of interest" description="Disordered" evidence="1">
    <location>
        <begin position="300"/>
        <end position="330"/>
    </location>
</feature>
<feature type="compositionally biased region" description="Low complexity" evidence="1">
    <location>
        <begin position="56"/>
        <end position="71"/>
    </location>
</feature>
<feature type="transmembrane region" description="Helical" evidence="2">
    <location>
        <begin position="179"/>
        <end position="207"/>
    </location>
</feature>
<keyword evidence="2" id="KW-0472">Membrane</keyword>